<evidence type="ECO:0000256" key="1">
    <source>
        <dbReference type="SAM" id="Phobius"/>
    </source>
</evidence>
<dbReference type="HOGENOM" id="CLU_007914_0_1_1"/>
<keyword evidence="1" id="KW-0812">Transmembrane</keyword>
<dbReference type="Pfam" id="PF05024">
    <property type="entry name" value="Gpi1"/>
    <property type="match status" value="1"/>
</dbReference>
<evidence type="ECO:0000313" key="3">
    <source>
        <dbReference type="Proteomes" id="UP000053257"/>
    </source>
</evidence>
<reference evidence="2 3" key="1">
    <citation type="journal article" date="2014" name="PLoS Genet.">
        <title>Analysis of the Phlebiopsis gigantea genome, transcriptome and secretome provides insight into its pioneer colonization strategies of wood.</title>
        <authorList>
            <person name="Hori C."/>
            <person name="Ishida T."/>
            <person name="Igarashi K."/>
            <person name="Samejima M."/>
            <person name="Suzuki H."/>
            <person name="Master E."/>
            <person name="Ferreira P."/>
            <person name="Ruiz-Duenas F.J."/>
            <person name="Held B."/>
            <person name="Canessa P."/>
            <person name="Larrondo L.F."/>
            <person name="Schmoll M."/>
            <person name="Druzhinina I.S."/>
            <person name="Kubicek C.P."/>
            <person name="Gaskell J.A."/>
            <person name="Kersten P."/>
            <person name="St John F."/>
            <person name="Glasner J."/>
            <person name="Sabat G."/>
            <person name="Splinter BonDurant S."/>
            <person name="Syed K."/>
            <person name="Yadav J."/>
            <person name="Mgbeahuruike A.C."/>
            <person name="Kovalchuk A."/>
            <person name="Asiegbu F.O."/>
            <person name="Lackner G."/>
            <person name="Hoffmeister D."/>
            <person name="Rencoret J."/>
            <person name="Gutierrez A."/>
            <person name="Sun H."/>
            <person name="Lindquist E."/>
            <person name="Barry K."/>
            <person name="Riley R."/>
            <person name="Grigoriev I.V."/>
            <person name="Henrissat B."/>
            <person name="Kues U."/>
            <person name="Berka R.M."/>
            <person name="Martinez A.T."/>
            <person name="Covert S.F."/>
            <person name="Blanchette R.A."/>
            <person name="Cullen D."/>
        </authorList>
    </citation>
    <scope>NUCLEOTIDE SEQUENCE [LARGE SCALE GENOMIC DNA]</scope>
    <source>
        <strain evidence="2 3">11061_1 CR5-6</strain>
    </source>
</reference>
<dbReference type="GO" id="GO:0005783">
    <property type="term" value="C:endoplasmic reticulum"/>
    <property type="evidence" value="ECO:0007669"/>
    <property type="project" value="TreeGrafter"/>
</dbReference>
<dbReference type="AlphaFoldDB" id="A0A0C3NDN2"/>
<accession>A0A0C3NDN2</accession>
<dbReference type="PANTHER" id="PTHR21329">
    <property type="entry name" value="PHOSPHATIDYLINOSITOL N-ACETYLGLUCOSAMINYLTRANSFERASE SUBUNIT Q-RELATED"/>
    <property type="match status" value="1"/>
</dbReference>
<name>A0A0C3NDN2_PHLG1</name>
<dbReference type="EMBL" id="KN840661">
    <property type="protein sequence ID" value="KIP02659.1"/>
    <property type="molecule type" value="Genomic_DNA"/>
</dbReference>
<protein>
    <recommendedName>
        <fullName evidence="4">Gpi1-domain-containing protein</fullName>
    </recommendedName>
</protein>
<dbReference type="GO" id="GO:0016020">
    <property type="term" value="C:membrane"/>
    <property type="evidence" value="ECO:0007669"/>
    <property type="project" value="InterPro"/>
</dbReference>
<organism evidence="2 3">
    <name type="scientific">Phlebiopsis gigantea (strain 11061_1 CR5-6)</name>
    <name type="common">White-rot fungus</name>
    <name type="synonym">Peniophora gigantea</name>
    <dbReference type="NCBI Taxonomy" id="745531"/>
    <lineage>
        <taxon>Eukaryota</taxon>
        <taxon>Fungi</taxon>
        <taxon>Dikarya</taxon>
        <taxon>Basidiomycota</taxon>
        <taxon>Agaricomycotina</taxon>
        <taxon>Agaricomycetes</taxon>
        <taxon>Polyporales</taxon>
        <taxon>Phanerochaetaceae</taxon>
        <taxon>Phlebiopsis</taxon>
    </lineage>
</organism>
<dbReference type="STRING" id="745531.A0A0C3NDN2"/>
<gene>
    <name evidence="2" type="ORF">PHLGIDRAFT_285224</name>
</gene>
<proteinExistence type="predicted"/>
<keyword evidence="3" id="KW-1185">Reference proteome</keyword>
<feature type="transmembrane region" description="Helical" evidence="1">
    <location>
        <begin position="168"/>
        <end position="188"/>
    </location>
</feature>
<sequence>MQLYTLDDQLRLFKAARPGRKQEDFSASIAVDPTRLHIPQGSVFGPETVRQMNYGQLLGQPLPQNVAAELPPHDSIVRHSRLGAISALAGQICSRLTELHALPREYPRLTLVVSTPLISQYVTFYNYIWLVLNDIIIGWAVGAVVCEHSQVIASFLDTSIRTLLIDNLQWALFFCHLLLGAVIGWNRALESFLLPYLPQIIYTAGTIGCCGVTLTISLFSDLLSVTTAHVQLCYHISRLVYRQQLNIAGSLWNIFRGKRYNVLRHRVDSWSYDLDQLLFGTILFTLTAFIFPTTFTYYLLFATIQLATFLGLTLMNVALVLVNQFPLFALLLRVKDPARLPAGIVFKLDSRGGEPCIQNKPLSVSAIFAHYRTFWSSFMETHNPIRLLGNIMTGKVMLSTK</sequence>
<evidence type="ECO:0000313" key="2">
    <source>
        <dbReference type="EMBL" id="KIP02659.1"/>
    </source>
</evidence>
<feature type="transmembrane region" description="Helical" evidence="1">
    <location>
        <begin position="200"/>
        <end position="219"/>
    </location>
</feature>
<dbReference type="PANTHER" id="PTHR21329:SF3">
    <property type="entry name" value="PHOSPHATIDYLINOSITOL N-ACETYLGLUCOSAMINYLTRANSFERASE SUBUNIT Q"/>
    <property type="match status" value="1"/>
</dbReference>
<dbReference type="OrthoDB" id="70250at2759"/>
<keyword evidence="1" id="KW-1133">Transmembrane helix</keyword>
<feature type="transmembrane region" description="Helical" evidence="1">
    <location>
        <begin position="306"/>
        <end position="332"/>
    </location>
</feature>
<dbReference type="InterPro" id="IPR007720">
    <property type="entry name" value="PigQ/GPI1"/>
</dbReference>
<feature type="transmembrane region" description="Helical" evidence="1">
    <location>
        <begin position="277"/>
        <end position="300"/>
    </location>
</feature>
<keyword evidence="1" id="KW-0472">Membrane</keyword>
<dbReference type="Proteomes" id="UP000053257">
    <property type="component" value="Unassembled WGS sequence"/>
</dbReference>
<evidence type="ECO:0008006" key="4">
    <source>
        <dbReference type="Google" id="ProtNLM"/>
    </source>
</evidence>
<dbReference type="GO" id="GO:0006506">
    <property type="term" value="P:GPI anchor biosynthetic process"/>
    <property type="evidence" value="ECO:0007669"/>
    <property type="project" value="InterPro"/>
</dbReference>